<reference evidence="1 2" key="1">
    <citation type="submission" date="2015-11" db="EMBL/GenBank/DDBJ databases">
        <title>Genomic analysis of 38 Legionella species identifies large and diverse effector repertoires.</title>
        <authorList>
            <person name="Burstein D."/>
            <person name="Amaro F."/>
            <person name="Zusman T."/>
            <person name="Lifshitz Z."/>
            <person name="Cohen O."/>
            <person name="Gilbert J.A."/>
            <person name="Pupko T."/>
            <person name="Shuman H.A."/>
            <person name="Segal G."/>
        </authorList>
    </citation>
    <scope>NUCLEOTIDE SEQUENCE [LARGE SCALE GENOMIC DNA]</scope>
    <source>
        <strain evidence="1 2">BL-540</strain>
    </source>
</reference>
<keyword evidence="2" id="KW-1185">Reference proteome</keyword>
<dbReference type="AlphaFoldDB" id="A0A0W0VD61"/>
<sequence length="359" mass="40374">MPTATTGFFRVPREFPSSPKKEAEAAFVDVGGNGDCGPRAIAAAFISKALAENKNSPELQALLQRHFMYYPQHKATIRLATPMDSLRFIIRHFSMGELVDKLADTIRQVAVAEMNAHPERYRGAFIDDEGMPVSPAAMRLSTTWIDETFIAAAAEAIKNPITVQVVAKERELPLSLPYQATGSQAKPLVIQLQNKHYIPRVQEPARFQHIRASYPAERRHVEENDPSMDEILQRIAEDERRILTEFESTKRRLMAAVDAGEIDKKQLLDIYISGLTQSDYFRGYVGVEHGTEDFFRSLKQKAHQGEIIRMPTGNQEKEVTTQLVHAIARAISIGQLQPAVVFDKIEQVQNRAQHLSPGF</sequence>
<proteinExistence type="predicted"/>
<dbReference type="CDD" id="cd22744">
    <property type="entry name" value="OTU"/>
    <property type="match status" value="1"/>
</dbReference>
<dbReference type="InterPro" id="IPR038765">
    <property type="entry name" value="Papain-like_cys_pep_sf"/>
</dbReference>
<dbReference type="Gene3D" id="3.90.70.80">
    <property type="match status" value="1"/>
</dbReference>
<dbReference type="SUPFAM" id="SSF54001">
    <property type="entry name" value="Cysteine proteinases"/>
    <property type="match status" value="1"/>
</dbReference>
<gene>
    <name evidence="1" type="ORF">Ljor_2332</name>
</gene>
<dbReference type="STRING" id="456.Ljor_2332"/>
<dbReference type="EMBL" id="LNYJ01000011">
    <property type="protein sequence ID" value="KTD18026.1"/>
    <property type="molecule type" value="Genomic_DNA"/>
</dbReference>
<protein>
    <submittedName>
        <fullName evidence="1">Uncharacterized protein</fullName>
    </submittedName>
</protein>
<accession>A0A0W0VD61</accession>
<evidence type="ECO:0000313" key="2">
    <source>
        <dbReference type="Proteomes" id="UP000055035"/>
    </source>
</evidence>
<evidence type="ECO:0000313" key="1">
    <source>
        <dbReference type="EMBL" id="KTD18026.1"/>
    </source>
</evidence>
<comment type="caution">
    <text evidence="1">The sequence shown here is derived from an EMBL/GenBank/DDBJ whole genome shotgun (WGS) entry which is preliminary data.</text>
</comment>
<dbReference type="Proteomes" id="UP000055035">
    <property type="component" value="Unassembled WGS sequence"/>
</dbReference>
<name>A0A0W0VD61_9GAMM</name>
<organism evidence="1 2">
    <name type="scientific">Legionella jordanis</name>
    <dbReference type="NCBI Taxonomy" id="456"/>
    <lineage>
        <taxon>Bacteria</taxon>
        <taxon>Pseudomonadati</taxon>
        <taxon>Pseudomonadota</taxon>
        <taxon>Gammaproteobacteria</taxon>
        <taxon>Legionellales</taxon>
        <taxon>Legionellaceae</taxon>
        <taxon>Legionella</taxon>
    </lineage>
</organism>
<dbReference type="PATRIC" id="fig|456.5.peg.2511"/>